<dbReference type="SFLD" id="SFLDG01082">
    <property type="entry name" value="B12-binding_domain_containing"/>
    <property type="match status" value="1"/>
</dbReference>
<evidence type="ECO:0000256" key="3">
    <source>
        <dbReference type="ARBA" id="ARBA00022723"/>
    </source>
</evidence>
<evidence type="ECO:0000259" key="7">
    <source>
        <dbReference type="PROSITE" id="PS51918"/>
    </source>
</evidence>
<dbReference type="PANTHER" id="PTHR43409">
    <property type="entry name" value="ANAEROBIC MAGNESIUM-PROTOPORPHYRIN IX MONOMETHYL ESTER CYCLASE-RELATED"/>
    <property type="match status" value="1"/>
</dbReference>
<dbReference type="SFLD" id="SFLDS00029">
    <property type="entry name" value="Radical_SAM"/>
    <property type="match status" value="1"/>
</dbReference>
<comment type="cofactor">
    <cofactor evidence="1">
        <name>[4Fe-4S] cluster</name>
        <dbReference type="ChEBI" id="CHEBI:49883"/>
    </cofactor>
</comment>
<evidence type="ECO:0000256" key="2">
    <source>
        <dbReference type="ARBA" id="ARBA00022691"/>
    </source>
</evidence>
<dbReference type="InterPro" id="IPR023404">
    <property type="entry name" value="rSAM_horseshoe"/>
</dbReference>
<dbReference type="AlphaFoldDB" id="A0A3G1KTI3"/>
<accession>A0A3G1KTI3</accession>
<keyword evidence="4" id="KW-0408">Iron</keyword>
<dbReference type="InterPro" id="IPR051198">
    <property type="entry name" value="BchE-like"/>
</dbReference>
<dbReference type="SFLD" id="SFLDG01123">
    <property type="entry name" value="methyltransferase_(Class_B)"/>
    <property type="match status" value="1"/>
</dbReference>
<name>A0A3G1KTI3_FORW1</name>
<evidence type="ECO:0000313" key="8">
    <source>
        <dbReference type="EMBL" id="ATW25704.1"/>
    </source>
</evidence>
<dbReference type="InterPro" id="IPR006638">
    <property type="entry name" value="Elp3/MiaA/NifB-like_rSAM"/>
</dbReference>
<dbReference type="Gene3D" id="3.80.30.20">
    <property type="entry name" value="tm_1862 like domain"/>
    <property type="match status" value="1"/>
</dbReference>
<keyword evidence="9" id="KW-1185">Reference proteome</keyword>
<dbReference type="KEGG" id="fwa:DCMF_13865"/>
<proteinExistence type="predicted"/>
<evidence type="ECO:0000256" key="4">
    <source>
        <dbReference type="ARBA" id="ARBA00023004"/>
    </source>
</evidence>
<evidence type="ECO:0000259" key="6">
    <source>
        <dbReference type="PROSITE" id="PS51332"/>
    </source>
</evidence>
<dbReference type="CDD" id="cd02068">
    <property type="entry name" value="radical_SAM_B12_BD"/>
    <property type="match status" value="1"/>
</dbReference>
<dbReference type="InterPro" id="IPR034466">
    <property type="entry name" value="Methyltransferase_Class_B"/>
</dbReference>
<keyword evidence="2" id="KW-0949">S-adenosyl-L-methionine</keyword>
<dbReference type="OrthoDB" id="9801424at2"/>
<dbReference type="GO" id="GO:0003824">
    <property type="term" value="F:catalytic activity"/>
    <property type="evidence" value="ECO:0007669"/>
    <property type="project" value="InterPro"/>
</dbReference>
<gene>
    <name evidence="8" type="ORF">DCMF_13865</name>
</gene>
<dbReference type="CDD" id="cd01335">
    <property type="entry name" value="Radical_SAM"/>
    <property type="match status" value="1"/>
</dbReference>
<dbReference type="Gene3D" id="3.40.50.280">
    <property type="entry name" value="Cobalamin-binding domain"/>
    <property type="match status" value="1"/>
</dbReference>
<dbReference type="PROSITE" id="PS51332">
    <property type="entry name" value="B12_BINDING"/>
    <property type="match status" value="1"/>
</dbReference>
<dbReference type="Pfam" id="PF04055">
    <property type="entry name" value="Radical_SAM"/>
    <property type="match status" value="1"/>
</dbReference>
<dbReference type="InterPro" id="IPR036724">
    <property type="entry name" value="Cobalamin-bd_sf"/>
</dbReference>
<dbReference type="GO" id="GO:0046872">
    <property type="term" value="F:metal ion binding"/>
    <property type="evidence" value="ECO:0007669"/>
    <property type="project" value="UniProtKB-KW"/>
</dbReference>
<sequence length="581" mass="66980">MKILLTSLNAKYIHTSLSIYYLKSFCAPLSHTHDFTVREYSINEPVLDIAGEIYREKADLIGFSCYIWNIRPTLEICQVLKKVCPQVFIVLGGPEVSFDAEEMMANHSFVDCIVVGEGEETFFELVQCREQELSLAHTAGLVWRKDQAVFPNPARSLIKELDRIPFPYAADDLAQFAHKIVYYESSRGCPFRCQYCLSSTIPGVRYFSLDRVKKDLEKLIRSGIRQVKFVDRTFNCHKSRTKDLLTFLLAYQDRDLNFHFEIAADLLDEEIIALLGQAPPGYFQVEIGVQSTNRQVLKTIQREMDFAQVQASVHQLKKAGNVHLHLDLIAGLPGENLFSFEKSFNDVYTLGPHQLQLGFLKLLKGSGLRKQAEEFGLIYRDHPPYEVLKTEALSFEEMLQLRNIEEVLEQYYNSGKYGHTLTYAINNFSAEPFAFYRYFAEYLAQNGQEKKLGAEMRAKMLFSFLIGILPRRAEPVILDLIKLDWLVSEMRNRLPAWLLGKSGAGSTDFLRDRQMRERYLPQHLGSTMKEINKFIAVHRFQHRFSFQKDRIIGIEEGESTLLFDYSGMKGRIQYPSIIPIN</sequence>
<dbReference type="InterPro" id="IPR025288">
    <property type="entry name" value="DUF4080"/>
</dbReference>
<dbReference type="PROSITE" id="PS51918">
    <property type="entry name" value="RADICAL_SAM"/>
    <property type="match status" value="1"/>
</dbReference>
<feature type="domain" description="B12-binding" evidence="6">
    <location>
        <begin position="1"/>
        <end position="136"/>
    </location>
</feature>
<reference evidence="8 9" key="1">
    <citation type="submission" date="2016-10" db="EMBL/GenBank/DDBJ databases">
        <title>Complete Genome Sequence of Peptococcaceae strain DCMF.</title>
        <authorList>
            <person name="Edwards R.J."/>
            <person name="Holland S.I."/>
            <person name="Deshpande N.P."/>
            <person name="Wong Y.K."/>
            <person name="Ertan H."/>
            <person name="Manefield M."/>
            <person name="Russell T.L."/>
            <person name="Lee M.J."/>
        </authorList>
    </citation>
    <scope>NUCLEOTIDE SEQUENCE [LARGE SCALE GENOMIC DNA]</scope>
    <source>
        <strain evidence="8 9">DCMF</strain>
    </source>
</reference>
<dbReference type="GO" id="GO:0005829">
    <property type="term" value="C:cytosol"/>
    <property type="evidence" value="ECO:0007669"/>
    <property type="project" value="TreeGrafter"/>
</dbReference>
<dbReference type="InterPro" id="IPR058240">
    <property type="entry name" value="rSAM_sf"/>
</dbReference>
<dbReference type="GO" id="GO:0031419">
    <property type="term" value="F:cobalamin binding"/>
    <property type="evidence" value="ECO:0007669"/>
    <property type="project" value="InterPro"/>
</dbReference>
<evidence type="ECO:0000256" key="1">
    <source>
        <dbReference type="ARBA" id="ARBA00001966"/>
    </source>
</evidence>
<dbReference type="PANTHER" id="PTHR43409:SF16">
    <property type="entry name" value="SLR0320 PROTEIN"/>
    <property type="match status" value="1"/>
</dbReference>
<dbReference type="InterPro" id="IPR006158">
    <property type="entry name" value="Cobalamin-bd"/>
</dbReference>
<keyword evidence="5" id="KW-0411">Iron-sulfur</keyword>
<organism evidence="8 9">
    <name type="scientific">Formimonas warabiya</name>
    <dbReference type="NCBI Taxonomy" id="1761012"/>
    <lineage>
        <taxon>Bacteria</taxon>
        <taxon>Bacillati</taxon>
        <taxon>Bacillota</taxon>
        <taxon>Clostridia</taxon>
        <taxon>Eubacteriales</taxon>
        <taxon>Peptococcaceae</taxon>
        <taxon>Candidatus Formimonas</taxon>
    </lineage>
</organism>
<dbReference type="SUPFAM" id="SSF102114">
    <property type="entry name" value="Radical SAM enzymes"/>
    <property type="match status" value="1"/>
</dbReference>
<dbReference type="EMBL" id="CP017634">
    <property type="protein sequence ID" value="ATW25704.1"/>
    <property type="molecule type" value="Genomic_DNA"/>
</dbReference>
<evidence type="ECO:0000313" key="9">
    <source>
        <dbReference type="Proteomes" id="UP000323521"/>
    </source>
</evidence>
<dbReference type="Proteomes" id="UP000323521">
    <property type="component" value="Chromosome"/>
</dbReference>
<dbReference type="GO" id="GO:0051539">
    <property type="term" value="F:4 iron, 4 sulfur cluster binding"/>
    <property type="evidence" value="ECO:0007669"/>
    <property type="project" value="UniProtKB-KW"/>
</dbReference>
<dbReference type="SUPFAM" id="SSF52242">
    <property type="entry name" value="Cobalamin (vitamin B12)-binding domain"/>
    <property type="match status" value="1"/>
</dbReference>
<feature type="domain" description="Radical SAM core" evidence="7">
    <location>
        <begin position="175"/>
        <end position="405"/>
    </location>
</feature>
<dbReference type="InterPro" id="IPR007197">
    <property type="entry name" value="rSAM"/>
</dbReference>
<dbReference type="RefSeq" id="WP_148134969.1">
    <property type="nucleotide sequence ID" value="NZ_CP017634.1"/>
</dbReference>
<protein>
    <submittedName>
        <fullName evidence="8">Uncharacterized protein</fullName>
    </submittedName>
</protein>
<evidence type="ECO:0000256" key="5">
    <source>
        <dbReference type="ARBA" id="ARBA00023014"/>
    </source>
</evidence>
<dbReference type="SMART" id="SM00729">
    <property type="entry name" value="Elp3"/>
    <property type="match status" value="1"/>
</dbReference>
<dbReference type="Pfam" id="PF02310">
    <property type="entry name" value="B12-binding"/>
    <property type="match status" value="1"/>
</dbReference>
<keyword evidence="3" id="KW-0479">Metal-binding</keyword>
<dbReference type="Pfam" id="PF13311">
    <property type="entry name" value="DUF4080"/>
    <property type="match status" value="1"/>
</dbReference>